<comment type="caution">
    <text evidence="9">Lacks conserved residue(s) required for the propagation of feature annotation.</text>
</comment>
<feature type="binding site" evidence="9 10">
    <location>
        <position position="136"/>
    </location>
    <ligand>
        <name>substrate</name>
    </ligand>
</feature>
<feature type="domain" description="Pyridoxamine 5'-phosphate oxidase N-terminal" evidence="12">
    <location>
        <begin position="39"/>
        <end position="163"/>
    </location>
</feature>
<dbReference type="SUPFAM" id="SSF50475">
    <property type="entry name" value="FMN-binding split barrel"/>
    <property type="match status" value="1"/>
</dbReference>
<dbReference type="OrthoDB" id="9780392at2"/>
<name>H6L3Q5_SAPGL</name>
<evidence type="ECO:0000256" key="5">
    <source>
        <dbReference type="ARBA" id="ARBA00022630"/>
    </source>
</evidence>
<feature type="binding site" evidence="9 10">
    <location>
        <position position="132"/>
    </location>
    <ligand>
        <name>substrate</name>
    </ligand>
</feature>
<dbReference type="Gene3D" id="2.30.110.10">
    <property type="entry name" value="Electron Transport, Fmn-binding Protein, Chain A"/>
    <property type="match status" value="1"/>
</dbReference>
<dbReference type="PROSITE" id="PS01064">
    <property type="entry name" value="PYRIDOX_OXIDASE"/>
    <property type="match status" value="1"/>
</dbReference>
<reference evidence="14 15" key="1">
    <citation type="journal article" date="2012" name="Stand. Genomic Sci.">
        <title>Complete genome sequencing and analysis of Saprospira grandis str. Lewin, a predatory marine bacterium.</title>
        <authorList>
            <person name="Saw J.H."/>
            <person name="Yuryev A."/>
            <person name="Kanbe M."/>
            <person name="Hou S."/>
            <person name="Young A.G."/>
            <person name="Aizawa S."/>
            <person name="Alam M."/>
        </authorList>
    </citation>
    <scope>NUCLEOTIDE SEQUENCE [LARGE SCALE GENOMIC DNA]</scope>
    <source>
        <strain evidence="14 15">Lewin</strain>
    </source>
</reference>
<dbReference type="EC" id="1.4.3.5" evidence="9"/>
<comment type="subunit">
    <text evidence="4 9">Homodimer.</text>
</comment>
<evidence type="ECO:0000259" key="12">
    <source>
        <dbReference type="Pfam" id="PF01243"/>
    </source>
</evidence>
<dbReference type="FunFam" id="2.30.110.10:FF:000005">
    <property type="entry name" value="NAD(P)H-hydrate epimerase"/>
    <property type="match status" value="1"/>
</dbReference>
<dbReference type="InterPro" id="IPR011576">
    <property type="entry name" value="Pyridox_Oxase_N"/>
</dbReference>
<accession>H6L3Q5</accession>
<comment type="catalytic activity">
    <reaction evidence="9">
        <text>pyridoxamine 5'-phosphate + O2 + H2O = pyridoxal 5'-phosphate + H2O2 + NH4(+)</text>
        <dbReference type="Rhea" id="RHEA:15817"/>
        <dbReference type="ChEBI" id="CHEBI:15377"/>
        <dbReference type="ChEBI" id="CHEBI:15379"/>
        <dbReference type="ChEBI" id="CHEBI:16240"/>
        <dbReference type="ChEBI" id="CHEBI:28938"/>
        <dbReference type="ChEBI" id="CHEBI:58451"/>
        <dbReference type="ChEBI" id="CHEBI:597326"/>
        <dbReference type="EC" id="1.4.3.5"/>
    </reaction>
</comment>
<dbReference type="KEGG" id="sgn:SGRA_2274"/>
<dbReference type="NCBIfam" id="NF004231">
    <property type="entry name" value="PRK05679.1"/>
    <property type="match status" value="1"/>
</dbReference>
<feature type="binding site" evidence="9 11">
    <location>
        <position position="201"/>
    </location>
    <ligand>
        <name>FMN</name>
        <dbReference type="ChEBI" id="CHEBI:58210"/>
    </ligand>
</feature>
<protein>
    <recommendedName>
        <fullName evidence="9">Pyridoxine/pyridoxamine 5'-phosphate oxidase</fullName>
        <ecNumber evidence="9">1.4.3.5</ecNumber>
    </recommendedName>
    <alternativeName>
        <fullName evidence="9">PNP/PMP oxidase</fullName>
        <shortName evidence="9">PNPOx</shortName>
    </alternativeName>
    <alternativeName>
        <fullName evidence="9">Pyridoxal 5'-phosphate synthase</fullName>
    </alternativeName>
</protein>
<comment type="pathway">
    <text evidence="2 9">Cofactor metabolism; pyridoxal 5'-phosphate salvage; pyridoxal 5'-phosphate from pyridoxine 5'-phosphate: step 1/1.</text>
</comment>
<keyword evidence="5 9" id="KW-0285">Flavoprotein</keyword>
<feature type="binding site" evidence="9 11">
    <location>
        <begin position="66"/>
        <end position="71"/>
    </location>
    <ligand>
        <name>FMN</name>
        <dbReference type="ChEBI" id="CHEBI:58210"/>
    </ligand>
</feature>
<comment type="function">
    <text evidence="9">Catalyzes the oxidation of either pyridoxine 5'-phosphate (PNP) or pyridoxamine 5'-phosphate (PMP) into pyridoxal 5'-phosphate (PLP).</text>
</comment>
<evidence type="ECO:0000313" key="14">
    <source>
        <dbReference type="EMBL" id="AFC25003.1"/>
    </source>
</evidence>
<dbReference type="UniPathway" id="UPA01068">
    <property type="reaction ID" value="UER00304"/>
</dbReference>
<evidence type="ECO:0000256" key="10">
    <source>
        <dbReference type="PIRSR" id="PIRSR000190-1"/>
    </source>
</evidence>
<comment type="pathway">
    <text evidence="1 9">Cofactor metabolism; pyridoxal 5'-phosphate salvage; pyridoxal 5'-phosphate from pyridoxamine 5'-phosphate: step 1/1.</text>
</comment>
<evidence type="ECO:0000256" key="3">
    <source>
        <dbReference type="ARBA" id="ARBA00007301"/>
    </source>
</evidence>
<evidence type="ECO:0000256" key="7">
    <source>
        <dbReference type="ARBA" id="ARBA00023002"/>
    </source>
</evidence>
<evidence type="ECO:0000256" key="1">
    <source>
        <dbReference type="ARBA" id="ARBA00004738"/>
    </source>
</evidence>
<dbReference type="Proteomes" id="UP000007519">
    <property type="component" value="Chromosome"/>
</dbReference>
<dbReference type="InterPro" id="IPR000659">
    <property type="entry name" value="Pyridox_Oxase"/>
</dbReference>
<dbReference type="InterPro" id="IPR019576">
    <property type="entry name" value="Pyridoxamine_oxidase_dimer_C"/>
</dbReference>
<dbReference type="GO" id="GO:0008615">
    <property type="term" value="P:pyridoxine biosynthetic process"/>
    <property type="evidence" value="ECO:0007669"/>
    <property type="project" value="UniProtKB-UniRule"/>
</dbReference>
<comment type="cofactor">
    <cofactor evidence="9 11">
        <name>FMN</name>
        <dbReference type="ChEBI" id="CHEBI:58210"/>
    </cofactor>
    <text evidence="9 11">Binds 1 FMN per subunit.</text>
</comment>
<dbReference type="Pfam" id="PF01243">
    <property type="entry name" value="PNPOx_N"/>
    <property type="match status" value="1"/>
</dbReference>
<comment type="catalytic activity">
    <reaction evidence="9">
        <text>pyridoxine 5'-phosphate + O2 = pyridoxal 5'-phosphate + H2O2</text>
        <dbReference type="Rhea" id="RHEA:15149"/>
        <dbReference type="ChEBI" id="CHEBI:15379"/>
        <dbReference type="ChEBI" id="CHEBI:16240"/>
        <dbReference type="ChEBI" id="CHEBI:58589"/>
        <dbReference type="ChEBI" id="CHEBI:597326"/>
        <dbReference type="EC" id="1.4.3.5"/>
    </reaction>
</comment>
<proteinExistence type="inferred from homology"/>
<keyword evidence="6 9" id="KW-0288">FMN</keyword>
<evidence type="ECO:0000313" key="15">
    <source>
        <dbReference type="Proteomes" id="UP000007519"/>
    </source>
</evidence>
<evidence type="ECO:0000256" key="6">
    <source>
        <dbReference type="ARBA" id="ARBA00022643"/>
    </source>
</evidence>
<dbReference type="GO" id="GO:0010181">
    <property type="term" value="F:FMN binding"/>
    <property type="evidence" value="ECO:0007669"/>
    <property type="project" value="UniProtKB-UniRule"/>
</dbReference>
<evidence type="ECO:0000256" key="11">
    <source>
        <dbReference type="PIRSR" id="PIRSR000190-2"/>
    </source>
</evidence>
<dbReference type="GO" id="GO:0004733">
    <property type="term" value="F:pyridoxamine phosphate oxidase activity"/>
    <property type="evidence" value="ECO:0007669"/>
    <property type="project" value="UniProtKB-UniRule"/>
</dbReference>
<organism evidence="14 15">
    <name type="scientific">Saprospira grandis (strain Lewin)</name>
    <dbReference type="NCBI Taxonomy" id="984262"/>
    <lineage>
        <taxon>Bacteria</taxon>
        <taxon>Pseudomonadati</taxon>
        <taxon>Bacteroidota</taxon>
        <taxon>Saprospiria</taxon>
        <taxon>Saprospirales</taxon>
        <taxon>Saprospiraceae</taxon>
        <taxon>Saprospira</taxon>
    </lineage>
</organism>
<evidence type="ECO:0000256" key="2">
    <source>
        <dbReference type="ARBA" id="ARBA00005037"/>
    </source>
</evidence>
<dbReference type="InterPro" id="IPR019740">
    <property type="entry name" value="Pyridox_Oxase_CS"/>
</dbReference>
<feature type="domain" description="Pyridoxine 5'-phosphate oxidase dimerisation C-terminal" evidence="13">
    <location>
        <begin position="178"/>
        <end position="223"/>
    </location>
</feature>
<evidence type="ECO:0000256" key="9">
    <source>
        <dbReference type="HAMAP-Rule" id="MF_01629"/>
    </source>
</evidence>
<dbReference type="PANTHER" id="PTHR10851:SF0">
    <property type="entry name" value="PYRIDOXINE-5'-PHOSPHATE OXIDASE"/>
    <property type="match status" value="1"/>
</dbReference>
<dbReference type="PIRSF" id="PIRSF000190">
    <property type="entry name" value="Pyd_amn-ph_oxd"/>
    <property type="match status" value="1"/>
</dbReference>
<dbReference type="EMBL" id="CP002831">
    <property type="protein sequence ID" value="AFC25003.1"/>
    <property type="molecule type" value="Genomic_DNA"/>
</dbReference>
<feature type="binding site" evidence="9 11">
    <location>
        <begin position="81"/>
        <end position="82"/>
    </location>
    <ligand>
        <name>FMN</name>
        <dbReference type="ChEBI" id="CHEBI:58210"/>
    </ligand>
</feature>
<comment type="similarity">
    <text evidence="3 9">Belongs to the pyridoxamine 5'-phosphate oxidase family.</text>
</comment>
<feature type="binding site" evidence="9 11">
    <location>
        <position position="191"/>
    </location>
    <ligand>
        <name>FMN</name>
        <dbReference type="ChEBI" id="CHEBI:58210"/>
    </ligand>
</feature>
<dbReference type="Pfam" id="PF10590">
    <property type="entry name" value="PNP_phzG_C"/>
    <property type="match status" value="1"/>
</dbReference>
<keyword evidence="15" id="KW-1185">Reference proteome</keyword>
<evidence type="ECO:0000256" key="8">
    <source>
        <dbReference type="ARBA" id="ARBA00023096"/>
    </source>
</evidence>
<feature type="binding site" evidence="9 10">
    <location>
        <position position="128"/>
    </location>
    <ligand>
        <name>substrate</name>
    </ligand>
</feature>
<sequence length="223" mass="25827">MNRDLNEKVAQLREDYQMGSLLETEVAESPFRQFENWFKAALNANLPEPNAMTLATVDEQGRPAARIVLLKGFDEKGLYFYTNYGSAKGQQLDLNPQAALVFAWIEMERQIRIDGLVEKLSASASEQYFRSRPRDSQFGALASAQSQVISDRSVLEDRLAELKAKYPEGTEIPMPENWGGYLVRPYRFEFWQGRRSRLHDRLRYTIDKIEGEEKKWKIERLAP</sequence>
<keyword evidence="8 9" id="KW-0664">Pyridoxine biosynthesis</keyword>
<keyword evidence="7 9" id="KW-0560">Oxidoreductase</keyword>
<feature type="binding site" evidence="9 10">
    <location>
        <begin position="197"/>
        <end position="199"/>
    </location>
    <ligand>
        <name>substrate</name>
    </ligand>
</feature>
<feature type="binding site" evidence="9 11">
    <location>
        <position position="110"/>
    </location>
    <ligand>
        <name>FMN</name>
        <dbReference type="ChEBI" id="CHEBI:58210"/>
    </ligand>
</feature>
<dbReference type="HAMAP" id="MF_01629">
    <property type="entry name" value="PdxH"/>
    <property type="match status" value="1"/>
</dbReference>
<dbReference type="NCBIfam" id="TIGR00558">
    <property type="entry name" value="pdxH"/>
    <property type="match status" value="1"/>
</dbReference>
<evidence type="ECO:0000256" key="4">
    <source>
        <dbReference type="ARBA" id="ARBA00011738"/>
    </source>
</evidence>
<dbReference type="STRING" id="984262.SGRA_2274"/>
<evidence type="ECO:0000259" key="13">
    <source>
        <dbReference type="Pfam" id="PF10590"/>
    </source>
</evidence>
<gene>
    <name evidence="9 14" type="primary">pdxH</name>
    <name evidence="14" type="ordered locus">SGRA_2274</name>
</gene>
<feature type="binding site" evidence="10">
    <location>
        <begin position="13"/>
        <end position="16"/>
    </location>
    <ligand>
        <name>substrate</name>
    </ligand>
</feature>
<dbReference type="HOGENOM" id="CLU_032263_2_2_10"/>
<dbReference type="PANTHER" id="PTHR10851">
    <property type="entry name" value="PYRIDOXINE-5-PHOSPHATE OXIDASE"/>
    <property type="match status" value="1"/>
</dbReference>
<dbReference type="eggNOG" id="COG0259">
    <property type="taxonomic scope" value="Bacteria"/>
</dbReference>
<feature type="binding site" evidence="9 10">
    <location>
        <position position="71"/>
    </location>
    <ligand>
        <name>substrate</name>
    </ligand>
</feature>
<feature type="binding site" evidence="9 11">
    <location>
        <begin position="145"/>
        <end position="146"/>
    </location>
    <ligand>
        <name>FMN</name>
        <dbReference type="ChEBI" id="CHEBI:58210"/>
    </ligand>
</feature>
<dbReference type="InterPro" id="IPR012349">
    <property type="entry name" value="Split_barrel_FMN-bd"/>
</dbReference>
<feature type="binding site" evidence="9 11">
    <location>
        <position position="88"/>
    </location>
    <ligand>
        <name>FMN</name>
        <dbReference type="ChEBI" id="CHEBI:58210"/>
    </ligand>
</feature>
<dbReference type="AlphaFoldDB" id="H6L3Q5"/>
<dbReference type="RefSeq" id="WP_015692618.1">
    <property type="nucleotide sequence ID" value="NC_016940.1"/>
</dbReference>